<evidence type="ECO:0000256" key="5">
    <source>
        <dbReference type="ARBA" id="ARBA00049534"/>
    </source>
</evidence>
<dbReference type="PROSITE" id="PS50088">
    <property type="entry name" value="ANK_REPEAT"/>
    <property type="match status" value="1"/>
</dbReference>
<dbReference type="GO" id="GO:0006537">
    <property type="term" value="P:glutamate biosynthetic process"/>
    <property type="evidence" value="ECO:0007669"/>
    <property type="project" value="TreeGrafter"/>
</dbReference>
<dbReference type="AlphaFoldDB" id="A0A6A7G3B3"/>
<dbReference type="SUPFAM" id="SSF48403">
    <property type="entry name" value="Ankyrin repeat"/>
    <property type="match status" value="1"/>
</dbReference>
<keyword evidence="4" id="KW-0378">Hydrolase</keyword>
<evidence type="ECO:0000256" key="1">
    <source>
        <dbReference type="ARBA" id="ARBA00011076"/>
    </source>
</evidence>
<evidence type="ECO:0000256" key="3">
    <source>
        <dbReference type="ARBA" id="ARBA00012918"/>
    </source>
</evidence>
<organism evidence="7">
    <name type="scientific">Hirondellea gigas</name>
    <dbReference type="NCBI Taxonomy" id="1518452"/>
    <lineage>
        <taxon>Eukaryota</taxon>
        <taxon>Metazoa</taxon>
        <taxon>Ecdysozoa</taxon>
        <taxon>Arthropoda</taxon>
        <taxon>Crustacea</taxon>
        <taxon>Multicrustacea</taxon>
        <taxon>Malacostraca</taxon>
        <taxon>Eumalacostraca</taxon>
        <taxon>Peracarida</taxon>
        <taxon>Amphipoda</taxon>
        <taxon>Amphilochidea</taxon>
        <taxon>Lysianassida</taxon>
        <taxon>Lysianassidira</taxon>
        <taxon>Lysianassoidea</taxon>
        <taxon>Lysianassidae</taxon>
        <taxon>Hirondellea</taxon>
    </lineage>
</organism>
<accession>A0A6A7G3B3</accession>
<sequence>MINAGAIMTCAMIGQGLPAAGRFQKFTDTFSRLCGVSKVGYSNEVFLTERAMADRNFCLGYMMRESKAFPFKKVDVSKVLELYFQTCAIELSCTEMSVLAATLANGGVCPLTNDAIFEAQNVRNCLALMLSCGLYDYSGEWAFSIGLPAKSGVCGGIFIVIPNKMGIALYSPRLDSMGNSARGVEFAKRLVKRFAFHHLDNLRGVAQGPKSEPCVNTVKSNPNSRKLHELNMTTLLNAASRGDLNEISRLIADGMDIYSCNYDKRTALHLAASENRKSIVKFLIHNHDGSLRSPQEISPLDRWAQTPLDDAHRGGWTHIIELLENAHALRADEVVYIPRQLSSSSEIKDNEGIESESEIDSE</sequence>
<dbReference type="SUPFAM" id="SSF56601">
    <property type="entry name" value="beta-lactamase/transpeptidase-like"/>
    <property type="match status" value="1"/>
</dbReference>
<protein>
    <recommendedName>
        <fullName evidence="3">glutaminase</fullName>
        <ecNumber evidence="3">3.5.1.2</ecNumber>
    </recommendedName>
</protein>
<feature type="repeat" description="ANK" evidence="6">
    <location>
        <begin position="263"/>
        <end position="284"/>
    </location>
</feature>
<name>A0A6A7G3B3_9CRUS</name>
<comment type="similarity">
    <text evidence="1">Belongs to the glutaminase family.</text>
</comment>
<dbReference type="GO" id="GO:0006543">
    <property type="term" value="P:L-glutamine catabolic process"/>
    <property type="evidence" value="ECO:0007669"/>
    <property type="project" value="TreeGrafter"/>
</dbReference>
<dbReference type="PROSITE" id="PS50297">
    <property type="entry name" value="ANK_REP_REGION"/>
    <property type="match status" value="1"/>
</dbReference>
<dbReference type="EMBL" id="IACT01005448">
    <property type="protein sequence ID" value="LAC24603.1"/>
    <property type="molecule type" value="mRNA"/>
</dbReference>
<dbReference type="GO" id="GO:0004359">
    <property type="term" value="F:glutaminase activity"/>
    <property type="evidence" value="ECO:0007669"/>
    <property type="project" value="UniProtKB-EC"/>
</dbReference>
<comment type="catalytic activity">
    <reaction evidence="5">
        <text>L-glutamine + H2O = L-glutamate + NH4(+)</text>
        <dbReference type="Rhea" id="RHEA:15889"/>
        <dbReference type="ChEBI" id="CHEBI:15377"/>
        <dbReference type="ChEBI" id="CHEBI:28938"/>
        <dbReference type="ChEBI" id="CHEBI:29985"/>
        <dbReference type="ChEBI" id="CHEBI:58359"/>
        <dbReference type="EC" id="3.5.1.2"/>
    </reaction>
</comment>
<evidence type="ECO:0000313" key="7">
    <source>
        <dbReference type="EMBL" id="LAC24603.1"/>
    </source>
</evidence>
<dbReference type="PANTHER" id="PTHR12544:SF29">
    <property type="entry name" value="GLUTAMINASE"/>
    <property type="match status" value="1"/>
</dbReference>
<dbReference type="Pfam" id="PF04960">
    <property type="entry name" value="Glutaminase"/>
    <property type="match status" value="1"/>
</dbReference>
<evidence type="ECO:0000256" key="2">
    <source>
        <dbReference type="ARBA" id="ARBA00011881"/>
    </source>
</evidence>
<dbReference type="Pfam" id="PF12796">
    <property type="entry name" value="Ank_2"/>
    <property type="match status" value="1"/>
</dbReference>
<dbReference type="InterPro" id="IPR036770">
    <property type="entry name" value="Ankyrin_rpt-contain_sf"/>
</dbReference>
<keyword evidence="6" id="KW-0040">ANK repeat</keyword>
<evidence type="ECO:0000256" key="4">
    <source>
        <dbReference type="ARBA" id="ARBA00022801"/>
    </source>
</evidence>
<comment type="subunit">
    <text evidence="2">Homotetramer.</text>
</comment>
<dbReference type="Gene3D" id="1.25.40.20">
    <property type="entry name" value="Ankyrin repeat-containing domain"/>
    <property type="match status" value="1"/>
</dbReference>
<dbReference type="InterPro" id="IPR002110">
    <property type="entry name" value="Ankyrin_rpt"/>
</dbReference>
<reference evidence="7" key="1">
    <citation type="submission" date="2017-11" db="EMBL/GenBank/DDBJ databases">
        <title>The sensing device of the deep-sea amphipod.</title>
        <authorList>
            <person name="Kobayashi H."/>
            <person name="Nagahama T."/>
            <person name="Arai W."/>
            <person name="Sasagawa Y."/>
            <person name="Umeda M."/>
            <person name="Hayashi T."/>
            <person name="Nikaido I."/>
            <person name="Watanabe H."/>
            <person name="Oguri K."/>
            <person name="Kitazato H."/>
            <person name="Fujioka K."/>
            <person name="Kido Y."/>
            <person name="Takami H."/>
        </authorList>
    </citation>
    <scope>NUCLEOTIDE SEQUENCE</scope>
    <source>
        <tissue evidence="7">Whole body</tissue>
    </source>
</reference>
<proteinExistence type="evidence at transcript level"/>
<dbReference type="InterPro" id="IPR012338">
    <property type="entry name" value="Beta-lactam/transpept-like"/>
</dbReference>
<dbReference type="InterPro" id="IPR015868">
    <property type="entry name" value="Glutaminase"/>
</dbReference>
<evidence type="ECO:0000256" key="6">
    <source>
        <dbReference type="PROSITE-ProRule" id="PRU00023"/>
    </source>
</evidence>
<dbReference type="PANTHER" id="PTHR12544">
    <property type="entry name" value="GLUTAMINASE"/>
    <property type="match status" value="1"/>
</dbReference>
<dbReference type="EC" id="3.5.1.2" evidence="3"/>
<dbReference type="Gene3D" id="3.40.710.10">
    <property type="entry name" value="DD-peptidase/beta-lactamase superfamily"/>
    <property type="match status" value="1"/>
</dbReference>